<feature type="transmembrane region" description="Helical" evidence="2">
    <location>
        <begin position="139"/>
        <end position="160"/>
    </location>
</feature>
<evidence type="ECO:0000313" key="4">
    <source>
        <dbReference type="Proteomes" id="UP001060018"/>
    </source>
</evidence>
<keyword evidence="2" id="KW-0472">Membrane</keyword>
<evidence type="ECO:0000313" key="3">
    <source>
        <dbReference type="EMBL" id="UUX57710.1"/>
    </source>
</evidence>
<keyword evidence="2" id="KW-1133">Transmembrane helix</keyword>
<dbReference type="AlphaFoldDB" id="A0AA94XV23"/>
<feature type="compositionally biased region" description="Basic and acidic residues" evidence="1">
    <location>
        <begin position="1"/>
        <end position="16"/>
    </location>
</feature>
<dbReference type="RefSeq" id="WP_257745266.1">
    <property type="nucleotide sequence ID" value="NZ_CP102487.1"/>
</dbReference>
<feature type="region of interest" description="Disordered" evidence="1">
    <location>
        <begin position="1"/>
        <end position="25"/>
    </location>
</feature>
<keyword evidence="2" id="KW-0812">Transmembrane</keyword>
<sequence length="247" mass="26640">MEVGIMHDEESGRDGDQQPEPEAKPSFASMIGANSNIAQNADGGIDLLSTVGGVRGILETVLPGFIFIMVFALSSNLTWALFASIGLGVIFMVIRLAKRSTLIQSASGLIGILICAFAARHTGNAKDYYIPGFYTSGAYLLALVVSVILRWPLIGLLFGFIRNEGVEWRNKADRLRRYQIATWIIIGVFALRLAVQLPMYYTDHVVALGVARALMGVPLYAAGLWFAWLLSKPAETATGDSSGAVAN</sequence>
<dbReference type="InterPro" id="IPR016566">
    <property type="entry name" value="UCP010219"/>
</dbReference>
<feature type="transmembrane region" description="Helical" evidence="2">
    <location>
        <begin position="65"/>
        <end position="94"/>
    </location>
</feature>
<name>A0AA94XV23_9MICC</name>
<dbReference type="Proteomes" id="UP001060018">
    <property type="component" value="Chromosome"/>
</dbReference>
<accession>A0AA94XV23</accession>
<proteinExistence type="predicted"/>
<gene>
    <name evidence="3" type="ORF">NUH22_10315</name>
</gene>
<reference evidence="3" key="1">
    <citation type="journal article" date="2022" name="Pest Manag. Sci.">
        <title>Glutamicibacter halophytocola-mediated host fitness of potato tuber moth on Solanaceae crops.</title>
        <authorList>
            <person name="Wang W."/>
            <person name="Xiao G."/>
            <person name="Du G."/>
            <person name="Chang L."/>
            <person name="Yang Y."/>
            <person name="Ye J."/>
            <person name="Chen B."/>
        </authorList>
    </citation>
    <scope>NUCLEOTIDE SEQUENCE</scope>
    <source>
        <strain evidence="3">S2</strain>
    </source>
</reference>
<evidence type="ECO:0000256" key="2">
    <source>
        <dbReference type="SAM" id="Phobius"/>
    </source>
</evidence>
<dbReference type="PIRSF" id="PIRSF010219">
    <property type="entry name" value="UCP010219"/>
    <property type="match status" value="1"/>
</dbReference>
<feature type="transmembrane region" description="Helical" evidence="2">
    <location>
        <begin position="101"/>
        <end position="119"/>
    </location>
</feature>
<feature type="transmembrane region" description="Helical" evidence="2">
    <location>
        <begin position="207"/>
        <end position="230"/>
    </location>
</feature>
<dbReference type="EMBL" id="CP102487">
    <property type="protein sequence ID" value="UUX57710.1"/>
    <property type="molecule type" value="Genomic_DNA"/>
</dbReference>
<organism evidence="3 4">
    <name type="scientific">Glutamicibacter halophytocola</name>
    <dbReference type="NCBI Taxonomy" id="1933880"/>
    <lineage>
        <taxon>Bacteria</taxon>
        <taxon>Bacillati</taxon>
        <taxon>Actinomycetota</taxon>
        <taxon>Actinomycetes</taxon>
        <taxon>Micrococcales</taxon>
        <taxon>Micrococcaceae</taxon>
        <taxon>Glutamicibacter</taxon>
    </lineage>
</organism>
<feature type="transmembrane region" description="Helical" evidence="2">
    <location>
        <begin position="180"/>
        <end position="201"/>
    </location>
</feature>
<evidence type="ECO:0000256" key="1">
    <source>
        <dbReference type="SAM" id="MobiDB-lite"/>
    </source>
</evidence>
<protein>
    <submittedName>
        <fullName evidence="3">DUF3159 domain-containing protein</fullName>
    </submittedName>
</protein>
<dbReference type="Pfam" id="PF11361">
    <property type="entry name" value="DUF3159"/>
    <property type="match status" value="1"/>
</dbReference>